<protein>
    <recommendedName>
        <fullName evidence="3">MaoC-like domain-containing protein</fullName>
    </recommendedName>
</protein>
<gene>
    <name evidence="1" type="ORF">ARHIZOSPH14_17790</name>
</gene>
<dbReference type="AlphaFoldDB" id="A0A9W6CW09"/>
<dbReference type="EMBL" id="BSDP01000001">
    <property type="protein sequence ID" value="GLI27537.1"/>
    <property type="molecule type" value="Genomic_DNA"/>
</dbReference>
<dbReference type="InterPro" id="IPR029069">
    <property type="entry name" value="HotDog_dom_sf"/>
</dbReference>
<keyword evidence="2" id="KW-1185">Reference proteome</keyword>
<evidence type="ECO:0000313" key="2">
    <source>
        <dbReference type="Proteomes" id="UP001144396"/>
    </source>
</evidence>
<accession>A0A9W6CW09</accession>
<dbReference type="Proteomes" id="UP001144396">
    <property type="component" value="Unassembled WGS sequence"/>
</dbReference>
<dbReference type="Gene3D" id="3.10.129.10">
    <property type="entry name" value="Hotdog Thioesterase"/>
    <property type="match status" value="1"/>
</dbReference>
<organism evidence="1 2">
    <name type="scientific">Agromyces rhizosphaerae</name>
    <dbReference type="NCBI Taxonomy" id="88374"/>
    <lineage>
        <taxon>Bacteria</taxon>
        <taxon>Bacillati</taxon>
        <taxon>Actinomycetota</taxon>
        <taxon>Actinomycetes</taxon>
        <taxon>Micrococcales</taxon>
        <taxon>Microbacteriaceae</taxon>
        <taxon>Agromyces</taxon>
    </lineage>
</organism>
<proteinExistence type="predicted"/>
<comment type="caution">
    <text evidence="1">The sequence shown here is derived from an EMBL/GenBank/DDBJ whole genome shotgun (WGS) entry which is preliminary data.</text>
</comment>
<dbReference type="SUPFAM" id="SSF54637">
    <property type="entry name" value="Thioesterase/thiol ester dehydrase-isomerase"/>
    <property type="match status" value="1"/>
</dbReference>
<reference evidence="1" key="1">
    <citation type="submission" date="2022-12" db="EMBL/GenBank/DDBJ databases">
        <title>Reference genome sequencing for broad-spectrum identification of bacterial and archaeal isolates by mass spectrometry.</title>
        <authorList>
            <person name="Sekiguchi Y."/>
            <person name="Tourlousse D.M."/>
        </authorList>
    </citation>
    <scope>NUCLEOTIDE SEQUENCE</scope>
    <source>
        <strain evidence="1">14</strain>
    </source>
</reference>
<sequence length="70" mass="7535">MGVNYGFDRVRFLAPVTVGSRVRVVGQVTDATPGRSGVRVTQDLTVEIEESETPALAAQWLTLVVPRPAP</sequence>
<evidence type="ECO:0008006" key="3">
    <source>
        <dbReference type="Google" id="ProtNLM"/>
    </source>
</evidence>
<evidence type="ECO:0000313" key="1">
    <source>
        <dbReference type="EMBL" id="GLI27537.1"/>
    </source>
</evidence>
<name>A0A9W6CW09_9MICO</name>